<dbReference type="EMBL" id="CAJVQB010106483">
    <property type="protein sequence ID" value="CAG8851508.1"/>
    <property type="molecule type" value="Genomic_DNA"/>
</dbReference>
<evidence type="ECO:0000313" key="2">
    <source>
        <dbReference type="Proteomes" id="UP000789901"/>
    </source>
</evidence>
<protein>
    <submittedName>
        <fullName evidence="1">33360_t:CDS:1</fullName>
    </submittedName>
</protein>
<accession>A0ABN7X9M9</accession>
<evidence type="ECO:0000313" key="1">
    <source>
        <dbReference type="EMBL" id="CAG8851508.1"/>
    </source>
</evidence>
<feature type="non-terminal residue" evidence="1">
    <location>
        <position position="1"/>
    </location>
</feature>
<sequence>KRRPKSHRQSNRFSKFHPFSNVKSLWSEYWEQLTLNIENNSYSVSGATYTQYQLTPSIDSISFPIPGETAEVQNMFINQSTSSSSFVRD</sequence>
<reference evidence="1 2" key="1">
    <citation type="submission" date="2021-06" db="EMBL/GenBank/DDBJ databases">
        <authorList>
            <person name="Kallberg Y."/>
            <person name="Tangrot J."/>
            <person name="Rosling A."/>
        </authorList>
    </citation>
    <scope>NUCLEOTIDE SEQUENCE [LARGE SCALE GENOMIC DNA]</scope>
    <source>
        <strain evidence="1 2">120-4 pot B 10/14</strain>
    </source>
</reference>
<keyword evidence="2" id="KW-1185">Reference proteome</keyword>
<organism evidence="1 2">
    <name type="scientific">Gigaspora margarita</name>
    <dbReference type="NCBI Taxonomy" id="4874"/>
    <lineage>
        <taxon>Eukaryota</taxon>
        <taxon>Fungi</taxon>
        <taxon>Fungi incertae sedis</taxon>
        <taxon>Mucoromycota</taxon>
        <taxon>Glomeromycotina</taxon>
        <taxon>Glomeromycetes</taxon>
        <taxon>Diversisporales</taxon>
        <taxon>Gigasporaceae</taxon>
        <taxon>Gigaspora</taxon>
    </lineage>
</organism>
<dbReference type="Proteomes" id="UP000789901">
    <property type="component" value="Unassembled WGS sequence"/>
</dbReference>
<name>A0ABN7X9M9_GIGMA</name>
<proteinExistence type="predicted"/>
<comment type="caution">
    <text evidence="1">The sequence shown here is derived from an EMBL/GenBank/DDBJ whole genome shotgun (WGS) entry which is preliminary data.</text>
</comment>
<gene>
    <name evidence="1" type="ORF">GMARGA_LOCUS40777</name>
</gene>